<protein>
    <submittedName>
        <fullName evidence="2">Uncharacterized protein</fullName>
    </submittedName>
</protein>
<reference evidence="2" key="1">
    <citation type="submission" date="2016-04" db="EMBL/GenBank/DDBJ databases">
        <authorList>
            <person name="Nguyen H.D."/>
            <person name="Samba Siva P."/>
            <person name="Cullis J."/>
            <person name="Levesque C.A."/>
            <person name="Hambleton S."/>
        </authorList>
    </citation>
    <scope>NUCLEOTIDE SEQUENCE</scope>
    <source>
        <strain evidence="2">DAOMC 236426</strain>
    </source>
</reference>
<evidence type="ECO:0000313" key="2">
    <source>
        <dbReference type="EMBL" id="KAE8245519.1"/>
    </source>
</evidence>
<organism evidence="2 3">
    <name type="scientific">Tilletia controversa</name>
    <name type="common">dwarf bunt fungus</name>
    <dbReference type="NCBI Taxonomy" id="13291"/>
    <lineage>
        <taxon>Eukaryota</taxon>
        <taxon>Fungi</taxon>
        <taxon>Dikarya</taxon>
        <taxon>Basidiomycota</taxon>
        <taxon>Ustilaginomycotina</taxon>
        <taxon>Exobasidiomycetes</taxon>
        <taxon>Tilletiales</taxon>
        <taxon>Tilletiaceae</taxon>
        <taxon>Tilletia</taxon>
    </lineage>
</organism>
<dbReference type="EMBL" id="LWDE02000721">
    <property type="protein sequence ID" value="KAE8245519.1"/>
    <property type="molecule type" value="Genomic_DNA"/>
</dbReference>
<proteinExistence type="predicted"/>
<keyword evidence="3" id="KW-1185">Reference proteome</keyword>
<dbReference type="Proteomes" id="UP000077684">
    <property type="component" value="Unassembled WGS sequence"/>
</dbReference>
<sequence length="351" mass="37411">MVYRTLLQGSCHGTDVTAGEQHDIWHSAGAGAGFAARIRGETSTTTETGLRNAENKTREILEEAKTVSKLVSSPSSSADTAKTHTAVFASASARTHVEQHTEKQSPQKRPNPTISAIRESLELSSSSFPHDQQMRAALKVLQDSVNFGPNPSGPGDEAFMTWLVSLETLEETPEDEVNHGLSFEHGAIGRYKYAQELKTIEDIGGVRNACRLLAASLQMWRVSTGQIEESGNRRHGPVCGTHIEAVCSKIAAIFKLPSRTISQTADDTGSGAGETLNESSKVAASEEASTAVKASASTSNIGCEKASGHGRNRVAKELDNGIVSEAALRSLEKKAAVALLERNGMTTGKRQ</sequence>
<feature type="compositionally biased region" description="Basic and acidic residues" evidence="1">
    <location>
        <begin position="95"/>
        <end position="105"/>
    </location>
</feature>
<feature type="region of interest" description="Disordered" evidence="1">
    <location>
        <begin position="263"/>
        <end position="288"/>
    </location>
</feature>
<gene>
    <name evidence="2" type="ORF">A4X06_0g5639</name>
</gene>
<feature type="region of interest" description="Disordered" evidence="1">
    <location>
        <begin position="92"/>
        <end position="112"/>
    </location>
</feature>
<evidence type="ECO:0000256" key="1">
    <source>
        <dbReference type="SAM" id="MobiDB-lite"/>
    </source>
</evidence>
<name>A0A8X7MQ35_9BASI</name>
<evidence type="ECO:0000313" key="3">
    <source>
        <dbReference type="Proteomes" id="UP000077684"/>
    </source>
</evidence>
<feature type="compositionally biased region" description="Low complexity" evidence="1">
    <location>
        <begin position="279"/>
        <end position="288"/>
    </location>
</feature>
<comment type="caution">
    <text evidence="2">The sequence shown here is derived from an EMBL/GenBank/DDBJ whole genome shotgun (WGS) entry which is preliminary data.</text>
</comment>
<accession>A0A8X7MQ35</accession>
<reference evidence="2" key="2">
    <citation type="journal article" date="2019" name="IMA Fungus">
        <title>Genome sequencing and comparison of five Tilletia species to identify candidate genes for the detection of regulated species infecting wheat.</title>
        <authorList>
            <person name="Nguyen H.D.T."/>
            <person name="Sultana T."/>
            <person name="Kesanakurti P."/>
            <person name="Hambleton S."/>
        </authorList>
    </citation>
    <scope>NUCLEOTIDE SEQUENCE</scope>
    <source>
        <strain evidence="2">DAOMC 236426</strain>
    </source>
</reference>
<dbReference type="AlphaFoldDB" id="A0A8X7MQ35"/>